<dbReference type="InterPro" id="IPR001650">
    <property type="entry name" value="Helicase_C-like"/>
</dbReference>
<evidence type="ECO:0000313" key="18">
    <source>
        <dbReference type="EMBL" id="POY72823.1"/>
    </source>
</evidence>
<dbReference type="GO" id="GO:0005829">
    <property type="term" value="C:cytosol"/>
    <property type="evidence" value="ECO:0007669"/>
    <property type="project" value="TreeGrafter"/>
</dbReference>
<dbReference type="PROSITE" id="PS51195">
    <property type="entry name" value="Q_MOTIF"/>
    <property type="match status" value="1"/>
</dbReference>
<evidence type="ECO:0000259" key="17">
    <source>
        <dbReference type="PROSITE" id="PS51195"/>
    </source>
</evidence>
<dbReference type="AlphaFoldDB" id="A0A2S5B7R4"/>
<keyword evidence="7" id="KW-0694">RNA-binding</keyword>
<keyword evidence="4 13" id="KW-0378">Hydrolase</keyword>
<dbReference type="InterPro" id="IPR027417">
    <property type="entry name" value="P-loop_NTPase"/>
</dbReference>
<keyword evidence="8" id="KW-0539">Nucleus</keyword>
<dbReference type="PROSITE" id="PS51194">
    <property type="entry name" value="HELICASE_CTER"/>
    <property type="match status" value="1"/>
</dbReference>
<dbReference type="PANTHER" id="PTHR47959:SF24">
    <property type="entry name" value="ATP-DEPENDENT RNA HELICASE"/>
    <property type="match status" value="1"/>
</dbReference>
<dbReference type="InterPro" id="IPR050079">
    <property type="entry name" value="DEAD_box_RNA_helicase"/>
</dbReference>
<dbReference type="CDD" id="cd18787">
    <property type="entry name" value="SF2_C_DEAD"/>
    <property type="match status" value="1"/>
</dbReference>
<dbReference type="GO" id="GO:0016787">
    <property type="term" value="F:hydrolase activity"/>
    <property type="evidence" value="ECO:0007669"/>
    <property type="project" value="UniProtKB-KW"/>
</dbReference>
<dbReference type="GO" id="GO:0042254">
    <property type="term" value="P:ribosome biogenesis"/>
    <property type="evidence" value="ECO:0007669"/>
    <property type="project" value="UniProtKB-KW"/>
</dbReference>
<reference evidence="18 19" key="1">
    <citation type="journal article" date="2018" name="Front. Microbiol.">
        <title>Prospects for Fungal Bioremediation of Acidic Radioactive Waste Sites: Characterization and Genome Sequence of Rhodotorula taiwanensis MD1149.</title>
        <authorList>
            <person name="Tkavc R."/>
            <person name="Matrosova V.Y."/>
            <person name="Grichenko O.E."/>
            <person name="Gostincar C."/>
            <person name="Volpe R.P."/>
            <person name="Klimenkova P."/>
            <person name="Gaidamakova E.K."/>
            <person name="Zhou C.E."/>
            <person name="Stewart B.J."/>
            <person name="Lyman M.G."/>
            <person name="Malfatti S.A."/>
            <person name="Rubinfeld B."/>
            <person name="Courtot M."/>
            <person name="Singh J."/>
            <person name="Dalgard C.L."/>
            <person name="Hamilton T."/>
            <person name="Frey K.G."/>
            <person name="Gunde-Cimerman N."/>
            <person name="Dugan L."/>
            <person name="Daly M.J."/>
        </authorList>
    </citation>
    <scope>NUCLEOTIDE SEQUENCE [LARGE SCALE GENOMIC DNA]</scope>
    <source>
        <strain evidence="18 19">MD1149</strain>
    </source>
</reference>
<keyword evidence="2" id="KW-0690">Ribosome biogenesis</keyword>
<evidence type="ECO:0000256" key="11">
    <source>
        <dbReference type="ARBA" id="ARBA00024398"/>
    </source>
</evidence>
<evidence type="ECO:0000313" key="19">
    <source>
        <dbReference type="Proteomes" id="UP000237144"/>
    </source>
</evidence>
<keyword evidence="3 13" id="KW-0547">Nucleotide-binding</keyword>
<evidence type="ECO:0000256" key="2">
    <source>
        <dbReference type="ARBA" id="ARBA00022517"/>
    </source>
</evidence>
<dbReference type="GO" id="GO:0003724">
    <property type="term" value="F:RNA helicase activity"/>
    <property type="evidence" value="ECO:0007669"/>
    <property type="project" value="InterPro"/>
</dbReference>
<protein>
    <recommendedName>
        <fullName evidence="11">ATP-dependent rRNA helicase RRP3</fullName>
    </recommendedName>
    <alternativeName>
        <fullName evidence="10">ATP-dependent rRNA helicase rrp3</fullName>
    </alternativeName>
</protein>
<dbReference type="STRING" id="741276.A0A2S5B7R4"/>
<evidence type="ECO:0000256" key="6">
    <source>
        <dbReference type="ARBA" id="ARBA00022840"/>
    </source>
</evidence>
<dbReference type="GO" id="GO:0005634">
    <property type="term" value="C:nucleus"/>
    <property type="evidence" value="ECO:0007669"/>
    <property type="project" value="UniProtKB-SubCell"/>
</dbReference>
<dbReference type="PANTHER" id="PTHR47959">
    <property type="entry name" value="ATP-DEPENDENT RNA HELICASE RHLE-RELATED"/>
    <property type="match status" value="1"/>
</dbReference>
<evidence type="ECO:0000256" key="3">
    <source>
        <dbReference type="ARBA" id="ARBA00022741"/>
    </source>
</evidence>
<keyword evidence="5 13" id="KW-0347">Helicase</keyword>
<evidence type="ECO:0000256" key="9">
    <source>
        <dbReference type="ARBA" id="ARBA00024350"/>
    </source>
</evidence>
<keyword evidence="6 13" id="KW-0067">ATP-binding</keyword>
<feature type="region of interest" description="Disordered" evidence="14">
    <location>
        <begin position="1"/>
        <end position="61"/>
    </location>
</feature>
<gene>
    <name evidence="18" type="ORF">BMF94_4232</name>
</gene>
<feature type="compositionally biased region" description="Low complexity" evidence="14">
    <location>
        <begin position="19"/>
        <end position="33"/>
    </location>
</feature>
<evidence type="ECO:0000256" key="5">
    <source>
        <dbReference type="ARBA" id="ARBA00022806"/>
    </source>
</evidence>
<dbReference type="PROSITE" id="PS00039">
    <property type="entry name" value="DEAD_ATP_HELICASE"/>
    <property type="match status" value="1"/>
</dbReference>
<feature type="compositionally biased region" description="Gly residues" evidence="14">
    <location>
        <begin position="509"/>
        <end position="526"/>
    </location>
</feature>
<dbReference type="InterPro" id="IPR011545">
    <property type="entry name" value="DEAD/DEAH_box_helicase_dom"/>
</dbReference>
<evidence type="ECO:0000256" key="4">
    <source>
        <dbReference type="ARBA" id="ARBA00022801"/>
    </source>
</evidence>
<dbReference type="PROSITE" id="PS51192">
    <property type="entry name" value="HELICASE_ATP_BIND_1"/>
    <property type="match status" value="1"/>
</dbReference>
<dbReference type="GO" id="GO:0005524">
    <property type="term" value="F:ATP binding"/>
    <property type="evidence" value="ECO:0007669"/>
    <property type="project" value="UniProtKB-KW"/>
</dbReference>
<feature type="short sequence motif" description="Q motif" evidence="12">
    <location>
        <begin position="71"/>
        <end position="99"/>
    </location>
</feature>
<dbReference type="Pfam" id="PF00270">
    <property type="entry name" value="DEAD"/>
    <property type="match status" value="1"/>
</dbReference>
<feature type="domain" description="DEAD-box RNA helicase Q" evidence="17">
    <location>
        <begin position="71"/>
        <end position="99"/>
    </location>
</feature>
<dbReference type="InterPro" id="IPR014014">
    <property type="entry name" value="RNA_helicase_DEAD_Q_motif"/>
</dbReference>
<dbReference type="SMART" id="SM00490">
    <property type="entry name" value="HELICc"/>
    <property type="match status" value="1"/>
</dbReference>
<dbReference type="SUPFAM" id="SSF52540">
    <property type="entry name" value="P-loop containing nucleoside triphosphate hydrolases"/>
    <property type="match status" value="1"/>
</dbReference>
<feature type="compositionally biased region" description="Polar residues" evidence="14">
    <location>
        <begin position="41"/>
        <end position="61"/>
    </location>
</feature>
<feature type="domain" description="Helicase ATP-binding" evidence="15">
    <location>
        <begin position="102"/>
        <end position="274"/>
    </location>
</feature>
<evidence type="ECO:0000256" key="14">
    <source>
        <dbReference type="SAM" id="MobiDB-lite"/>
    </source>
</evidence>
<evidence type="ECO:0000256" key="13">
    <source>
        <dbReference type="RuleBase" id="RU000492"/>
    </source>
</evidence>
<dbReference type="Gene3D" id="3.40.50.300">
    <property type="entry name" value="P-loop containing nucleotide triphosphate hydrolases"/>
    <property type="match status" value="2"/>
</dbReference>
<evidence type="ECO:0000256" key="8">
    <source>
        <dbReference type="ARBA" id="ARBA00023242"/>
    </source>
</evidence>
<comment type="subcellular location">
    <subcellularLocation>
        <location evidence="1">Nucleus</location>
    </subcellularLocation>
</comment>
<dbReference type="InterPro" id="IPR000629">
    <property type="entry name" value="RNA-helicase_DEAD-box_CS"/>
</dbReference>
<sequence>MSSDSELASVASGSGDECAGSAASRSPSPVASDSDQEAPVASTSRTVTKSKATVDSAPASSILTTEPTSTVSFSDLGLLPELCTACATLGFKAPSEIQRECIPYALEGKDIIGLAQTGSGKTAAFALPILHHLWQDPQGLFAVVLAPTRELAYQIADQFTALGSGIGVRVATIVGGMDTMAQQVALAKKPHIVVATPGRLQDHLENTKGFSLRNLKYLVLDEADRLLDLDFGPVIDKILKVIPREGRRTFLFSATMTTKVAKLQRASLRDPVKLEVSSKYQTVSTLLQYYLLVPLKHKDLHLVHLLHTLSGLTAIIFVRTVVDAQRISIVLRLLSFPSVPLHGQLSQSQRLGALNKFKSGAKTILVATDVASRGLDIPSVDLVVNYDLPTNSKDYIHRVGRTARAGRSGKSVTLVTQYDVELFQRIEGVIGKKMAEYPLGASGKQEAMLLSERVGEAQREAIKEVKESQMSQGYGGRGKKRSRGEEDERDRDDDQREAGVPAARRGRGGMRGGRGGGRGRGGGSRR</sequence>
<comment type="similarity">
    <text evidence="9">Belongs to the DEAD box helicase family. DDX47/RRP3 subfamily.</text>
</comment>
<dbReference type="OrthoDB" id="10261904at2759"/>
<dbReference type="GO" id="GO:0003723">
    <property type="term" value="F:RNA binding"/>
    <property type="evidence" value="ECO:0007669"/>
    <property type="project" value="UniProtKB-KW"/>
</dbReference>
<evidence type="ECO:0000256" key="12">
    <source>
        <dbReference type="PROSITE-ProRule" id="PRU00552"/>
    </source>
</evidence>
<organism evidence="18 19">
    <name type="scientific">Rhodotorula taiwanensis</name>
    <dbReference type="NCBI Taxonomy" id="741276"/>
    <lineage>
        <taxon>Eukaryota</taxon>
        <taxon>Fungi</taxon>
        <taxon>Dikarya</taxon>
        <taxon>Basidiomycota</taxon>
        <taxon>Pucciniomycotina</taxon>
        <taxon>Microbotryomycetes</taxon>
        <taxon>Sporidiobolales</taxon>
        <taxon>Sporidiobolaceae</taxon>
        <taxon>Rhodotorula</taxon>
    </lineage>
</organism>
<proteinExistence type="inferred from homology"/>
<evidence type="ECO:0000256" key="10">
    <source>
        <dbReference type="ARBA" id="ARBA00024394"/>
    </source>
</evidence>
<dbReference type="CDD" id="cd17954">
    <property type="entry name" value="DEADc_DDX47"/>
    <property type="match status" value="1"/>
</dbReference>
<dbReference type="Pfam" id="PF00271">
    <property type="entry name" value="Helicase_C"/>
    <property type="match status" value="1"/>
</dbReference>
<dbReference type="Proteomes" id="UP000237144">
    <property type="component" value="Unassembled WGS sequence"/>
</dbReference>
<evidence type="ECO:0000259" key="15">
    <source>
        <dbReference type="PROSITE" id="PS51192"/>
    </source>
</evidence>
<evidence type="ECO:0000256" key="7">
    <source>
        <dbReference type="ARBA" id="ARBA00022884"/>
    </source>
</evidence>
<name>A0A2S5B7R4_9BASI</name>
<evidence type="ECO:0000259" key="16">
    <source>
        <dbReference type="PROSITE" id="PS51194"/>
    </source>
</evidence>
<comment type="caution">
    <text evidence="18">The sequence shown here is derived from an EMBL/GenBank/DDBJ whole genome shotgun (WGS) entry which is preliminary data.</text>
</comment>
<feature type="region of interest" description="Disordered" evidence="14">
    <location>
        <begin position="463"/>
        <end position="526"/>
    </location>
</feature>
<dbReference type="EMBL" id="PJQD01000047">
    <property type="protein sequence ID" value="POY72823.1"/>
    <property type="molecule type" value="Genomic_DNA"/>
</dbReference>
<dbReference type="SMART" id="SM00487">
    <property type="entry name" value="DEXDc"/>
    <property type="match status" value="1"/>
</dbReference>
<dbReference type="InterPro" id="IPR044765">
    <property type="entry name" value="DDX47/Rrp3_DEADc"/>
</dbReference>
<dbReference type="InterPro" id="IPR014001">
    <property type="entry name" value="Helicase_ATP-bd"/>
</dbReference>
<feature type="domain" description="Helicase C-terminal" evidence="16">
    <location>
        <begin position="301"/>
        <end position="445"/>
    </location>
</feature>
<keyword evidence="19" id="KW-1185">Reference proteome</keyword>
<dbReference type="GO" id="GO:0010467">
    <property type="term" value="P:gene expression"/>
    <property type="evidence" value="ECO:0007669"/>
    <property type="project" value="UniProtKB-ARBA"/>
</dbReference>
<accession>A0A2S5B7R4</accession>
<evidence type="ECO:0000256" key="1">
    <source>
        <dbReference type="ARBA" id="ARBA00004123"/>
    </source>
</evidence>